<organism evidence="14 15">
    <name type="scientific">Acetitomaculum ruminis DSM 5522</name>
    <dbReference type="NCBI Taxonomy" id="1120918"/>
    <lineage>
        <taxon>Bacteria</taxon>
        <taxon>Bacillati</taxon>
        <taxon>Bacillota</taxon>
        <taxon>Clostridia</taxon>
        <taxon>Lachnospirales</taxon>
        <taxon>Lachnospiraceae</taxon>
        <taxon>Acetitomaculum</taxon>
    </lineage>
</organism>
<evidence type="ECO:0000313" key="14">
    <source>
        <dbReference type="EMBL" id="SFB23737.1"/>
    </source>
</evidence>
<accession>A0A1I0ZEB1</accession>
<dbReference type="GO" id="GO:0008289">
    <property type="term" value="F:lipid binding"/>
    <property type="evidence" value="ECO:0007669"/>
    <property type="project" value="UniProtKB-KW"/>
</dbReference>
<protein>
    <recommendedName>
        <fullName evidence="8 9">Chromosomal replication initiator protein DnaA</fullName>
    </recommendedName>
</protein>
<dbReference type="STRING" id="1120918.SAMN05216249_11474"/>
<evidence type="ECO:0000256" key="5">
    <source>
        <dbReference type="ARBA" id="ARBA00022840"/>
    </source>
</evidence>
<comment type="caution">
    <text evidence="8">Lacks conserved residue(s) required for the propagation of feature annotation.</text>
</comment>
<dbReference type="SUPFAM" id="SSF48295">
    <property type="entry name" value="TrpR-like"/>
    <property type="match status" value="1"/>
</dbReference>
<keyword evidence="5 8" id="KW-0067">ATP-binding</keyword>
<gene>
    <name evidence="8" type="primary">dnaA</name>
    <name evidence="14" type="ORF">SAMN05216249_11474</name>
</gene>
<dbReference type="InterPro" id="IPR027417">
    <property type="entry name" value="P-loop_NTPase"/>
</dbReference>
<dbReference type="PROSITE" id="PS01008">
    <property type="entry name" value="DNAA"/>
    <property type="match status" value="1"/>
</dbReference>
<reference evidence="14 15" key="1">
    <citation type="submission" date="2016-10" db="EMBL/GenBank/DDBJ databases">
        <authorList>
            <person name="de Groot N.N."/>
        </authorList>
    </citation>
    <scope>NUCLEOTIDE SEQUENCE [LARGE SCALE GENOMIC DNA]</scope>
    <source>
        <strain evidence="14 15">DSM 5522</strain>
    </source>
</reference>
<keyword evidence="7 8" id="KW-0238">DNA-binding</keyword>
<evidence type="ECO:0000256" key="11">
    <source>
        <dbReference type="RuleBase" id="RU004227"/>
    </source>
</evidence>
<dbReference type="InterPro" id="IPR020591">
    <property type="entry name" value="Chromosome_initiator_DnaA-like"/>
</dbReference>
<dbReference type="FunFam" id="3.40.50.300:FF:000668">
    <property type="entry name" value="Chromosomal replication initiator protein DnaA"/>
    <property type="match status" value="1"/>
</dbReference>
<sequence length="447" mass="51611">MDSIKEKWNDILETVRKDLDISEVRYKNWLEPFFVYDYKDNILTLAVDNEGRNDSFLNYIRKNYLLSIKVAVTEVTGKECSDIELILVDKNEKVEPPKHQTFSRNSNDRKYTFETFVVGSNNRLAYSACLAVAEAPGEIYNPLFLYGGVGLGKTHLMRSIENYILENYPEKKVLYITSESFTNELIEAIRNGNNTAMTKFRDKYRNIDVLLIDDIQFIIGKESTQEEFFHTFNALHQDKKQIILSSDKPPKDFETLEDRLKSRFEMGLMADIGAPDYETRVAILRKKEELDHYSFDDDVINYIATNVKSNIRELEGALNKLIAYSKLEKTPITLDLAERELQNLIFPNRPIEITPEFIIGIVAEHFHISVSEISSKKRSNEVAYPRQIAMYLCREMTSAPLKSIGALLGKKDHTTIIYGIDKIGEKIKSDEKTREVIEILKKKITPN</sequence>
<dbReference type="EMBL" id="FOJY01000014">
    <property type="protein sequence ID" value="SFB23737.1"/>
    <property type="molecule type" value="Genomic_DNA"/>
</dbReference>
<dbReference type="RefSeq" id="WP_092873230.1">
    <property type="nucleotide sequence ID" value="NZ_FOJY01000014.1"/>
</dbReference>
<dbReference type="CDD" id="cd00009">
    <property type="entry name" value="AAA"/>
    <property type="match status" value="1"/>
</dbReference>
<comment type="similarity">
    <text evidence="1 8 11">Belongs to the DnaA family.</text>
</comment>
<dbReference type="PANTHER" id="PTHR30050">
    <property type="entry name" value="CHROMOSOMAL REPLICATION INITIATOR PROTEIN DNAA"/>
    <property type="match status" value="1"/>
</dbReference>
<feature type="domain" description="AAA+ ATPase" evidence="12">
    <location>
        <begin position="139"/>
        <end position="270"/>
    </location>
</feature>
<dbReference type="InterPro" id="IPR013317">
    <property type="entry name" value="DnaA_dom"/>
</dbReference>
<dbReference type="Pfam" id="PF08299">
    <property type="entry name" value="Bac_DnaA_C"/>
    <property type="match status" value="1"/>
</dbReference>
<dbReference type="Gene3D" id="1.10.8.60">
    <property type="match status" value="1"/>
</dbReference>
<evidence type="ECO:0000256" key="1">
    <source>
        <dbReference type="ARBA" id="ARBA00006583"/>
    </source>
</evidence>
<dbReference type="HAMAP" id="MF_00377">
    <property type="entry name" value="DnaA_bact"/>
    <property type="match status" value="1"/>
</dbReference>
<dbReference type="Gene3D" id="3.40.50.300">
    <property type="entry name" value="P-loop containing nucleotide triphosphate hydrolases"/>
    <property type="match status" value="1"/>
</dbReference>
<dbReference type="InterPro" id="IPR018312">
    <property type="entry name" value="Chromosome_initiator_DnaA_CS"/>
</dbReference>
<evidence type="ECO:0000256" key="10">
    <source>
        <dbReference type="RuleBase" id="RU000577"/>
    </source>
</evidence>
<feature type="binding site" evidence="8">
    <location>
        <position position="152"/>
    </location>
    <ligand>
        <name>ATP</name>
        <dbReference type="ChEBI" id="CHEBI:30616"/>
    </ligand>
</feature>
<feature type="domain" description="Chromosomal replication initiator DnaA C-terminal" evidence="13">
    <location>
        <begin position="354"/>
        <end position="423"/>
    </location>
</feature>
<dbReference type="GO" id="GO:0005524">
    <property type="term" value="F:ATP binding"/>
    <property type="evidence" value="ECO:0007669"/>
    <property type="project" value="UniProtKB-UniRule"/>
</dbReference>
<evidence type="ECO:0000256" key="2">
    <source>
        <dbReference type="ARBA" id="ARBA00022490"/>
    </source>
</evidence>
<evidence type="ECO:0000256" key="4">
    <source>
        <dbReference type="ARBA" id="ARBA00022741"/>
    </source>
</evidence>
<comment type="subunit">
    <text evidence="8">Oligomerizes as a right-handed, spiral filament on DNA at oriC.</text>
</comment>
<dbReference type="PRINTS" id="PR00051">
    <property type="entry name" value="DNAA"/>
</dbReference>
<keyword evidence="2 8" id="KW-0963">Cytoplasm</keyword>
<keyword evidence="6 8" id="KW-0446">Lipid-binding</keyword>
<dbReference type="OrthoDB" id="9807019at2"/>
<evidence type="ECO:0000259" key="12">
    <source>
        <dbReference type="SMART" id="SM00382"/>
    </source>
</evidence>
<dbReference type="CDD" id="cd06571">
    <property type="entry name" value="Bac_DnaA_C"/>
    <property type="match status" value="1"/>
</dbReference>
<dbReference type="Pfam" id="PF00308">
    <property type="entry name" value="Bac_DnaA"/>
    <property type="match status" value="1"/>
</dbReference>
<dbReference type="GO" id="GO:0005886">
    <property type="term" value="C:plasma membrane"/>
    <property type="evidence" value="ECO:0007669"/>
    <property type="project" value="TreeGrafter"/>
</dbReference>
<feature type="binding site" evidence="8">
    <location>
        <position position="153"/>
    </location>
    <ligand>
        <name>ATP</name>
        <dbReference type="ChEBI" id="CHEBI:30616"/>
    </ligand>
</feature>
<evidence type="ECO:0000256" key="3">
    <source>
        <dbReference type="ARBA" id="ARBA00022705"/>
    </source>
</evidence>
<evidence type="ECO:0000256" key="6">
    <source>
        <dbReference type="ARBA" id="ARBA00023121"/>
    </source>
</evidence>
<evidence type="ECO:0000256" key="8">
    <source>
        <dbReference type="HAMAP-Rule" id="MF_00377"/>
    </source>
</evidence>
<evidence type="ECO:0000313" key="15">
    <source>
        <dbReference type="Proteomes" id="UP000198838"/>
    </source>
</evidence>
<feature type="region of interest" description="Domain I, interacts with DnaA modulators" evidence="8">
    <location>
        <begin position="1"/>
        <end position="96"/>
    </location>
</feature>
<dbReference type="GO" id="GO:0006270">
    <property type="term" value="P:DNA replication initiation"/>
    <property type="evidence" value="ECO:0007669"/>
    <property type="project" value="UniProtKB-UniRule"/>
</dbReference>
<dbReference type="GO" id="GO:0003688">
    <property type="term" value="F:DNA replication origin binding"/>
    <property type="evidence" value="ECO:0007669"/>
    <property type="project" value="UniProtKB-UniRule"/>
</dbReference>
<dbReference type="Proteomes" id="UP000198838">
    <property type="component" value="Unassembled WGS sequence"/>
</dbReference>
<name>A0A1I0ZEB1_9FIRM</name>
<dbReference type="GO" id="GO:0005737">
    <property type="term" value="C:cytoplasm"/>
    <property type="evidence" value="ECO:0007669"/>
    <property type="project" value="UniProtKB-SubCell"/>
</dbReference>
<feature type="region of interest" description="Domain IV, binds dsDNA" evidence="8">
    <location>
        <begin position="326"/>
        <end position="447"/>
    </location>
</feature>
<dbReference type="InterPro" id="IPR003593">
    <property type="entry name" value="AAA+_ATPase"/>
</dbReference>
<evidence type="ECO:0000256" key="9">
    <source>
        <dbReference type="NCBIfam" id="TIGR00362"/>
    </source>
</evidence>
<dbReference type="InterPro" id="IPR038454">
    <property type="entry name" value="DnaA_N_sf"/>
</dbReference>
<dbReference type="NCBIfam" id="TIGR00362">
    <property type="entry name" value="DnaA"/>
    <property type="match status" value="1"/>
</dbReference>
<comment type="domain">
    <text evidence="8">Domain I is involved in oligomerization and binding regulators, domain II is flexibile and of varying length in different bacteria, domain III forms the AAA+ region, while domain IV binds dsDNA.</text>
</comment>
<dbReference type="GO" id="GO:0006275">
    <property type="term" value="P:regulation of DNA replication"/>
    <property type="evidence" value="ECO:0007669"/>
    <property type="project" value="UniProtKB-UniRule"/>
</dbReference>
<dbReference type="SMART" id="SM00760">
    <property type="entry name" value="Bac_DnaA_C"/>
    <property type="match status" value="1"/>
</dbReference>
<comment type="subcellular location">
    <subcellularLocation>
        <location evidence="8">Cytoplasm</location>
    </subcellularLocation>
</comment>
<keyword evidence="15" id="KW-1185">Reference proteome</keyword>
<dbReference type="SMART" id="SM00382">
    <property type="entry name" value="AAA"/>
    <property type="match status" value="1"/>
</dbReference>
<proteinExistence type="inferred from homology"/>
<feature type="binding site" evidence="8">
    <location>
        <position position="150"/>
    </location>
    <ligand>
        <name>ATP</name>
        <dbReference type="ChEBI" id="CHEBI:30616"/>
    </ligand>
</feature>
<dbReference type="Gene3D" id="3.30.300.180">
    <property type="match status" value="1"/>
</dbReference>
<evidence type="ECO:0000256" key="7">
    <source>
        <dbReference type="ARBA" id="ARBA00023125"/>
    </source>
</evidence>
<dbReference type="Gene3D" id="1.10.1750.10">
    <property type="match status" value="1"/>
</dbReference>
<dbReference type="SUPFAM" id="SSF52540">
    <property type="entry name" value="P-loop containing nucleoside triphosphate hydrolases"/>
    <property type="match status" value="1"/>
</dbReference>
<dbReference type="InterPro" id="IPR013159">
    <property type="entry name" value="DnaA_C"/>
</dbReference>
<keyword evidence="4 8" id="KW-0547">Nucleotide-binding</keyword>
<dbReference type="PANTHER" id="PTHR30050:SF2">
    <property type="entry name" value="CHROMOSOMAL REPLICATION INITIATOR PROTEIN DNAA"/>
    <property type="match status" value="1"/>
</dbReference>
<feature type="binding site" evidence="8">
    <location>
        <position position="154"/>
    </location>
    <ligand>
        <name>ATP</name>
        <dbReference type="ChEBI" id="CHEBI:30616"/>
    </ligand>
</feature>
<dbReference type="InterPro" id="IPR001957">
    <property type="entry name" value="Chromosome_initiator_DnaA"/>
</dbReference>
<dbReference type="AlphaFoldDB" id="A0A1I0ZEB1"/>
<comment type="function">
    <text evidence="8 10">Plays an essential role in the initiation and regulation of chromosomal replication. ATP-DnaA binds to the origin of replication (oriC) to initiate formation of the DNA replication initiation complex once per cell cycle. Binds the DnaA box (a 9 base pair repeat at the origin) and separates the double-stranded (ds)DNA. Forms a right-handed helical filament on oriC DNA; dsDNA binds to the exterior of the filament while single-stranded (ss)DNA is stabiized in the filament's interior. The ATP-DnaA-oriC complex binds and stabilizes one strand of the AT-rich DNA unwinding element (DUE), permitting loading of DNA polymerase. After initiation quickly degrades to an ADP-DnaA complex that is not apt for DNA replication. Binds acidic phospholipids.</text>
</comment>
<dbReference type="InterPro" id="IPR010921">
    <property type="entry name" value="Trp_repressor/repl_initiator"/>
</dbReference>
<keyword evidence="3 8" id="KW-0235">DNA replication</keyword>
<evidence type="ECO:0000259" key="13">
    <source>
        <dbReference type="SMART" id="SM00760"/>
    </source>
</evidence>